<feature type="region of interest" description="Disordered" evidence="1">
    <location>
        <begin position="117"/>
        <end position="156"/>
    </location>
</feature>
<keyword evidence="2" id="KW-0472">Membrane</keyword>
<accession>A0AAD6B0F6</accession>
<sequence>MEDSFDSEEEQDKDEAEEAGSSRSALNRPPPLCPVIIQPEIDIEIAVHPSAPGVPPTQELPSADGSLSALTVSPGELFPCTSSETTLQTNSSFVLQPNESQPLPRLHCELELGNQTSEQPIDVGPCALLPDSNPSAKQESSPRSHSSQASSPSEASCVEINLWEAPGEDESTNSTVDRPCLELPPECVSAPSATQQEVALGISELSAGGYTRSAEHHKGSSTEIVSPEAESDESLREADGEDPPSPELSEAFQSTWEETEDAPETSPDALLENPPNTEVPKLHTEHDANINLMPTVVFLSGVVALSIVLQEPTALFIIGLLLVLHQF</sequence>
<protein>
    <submittedName>
        <fullName evidence="3">Uncharacterized protein</fullName>
    </submittedName>
</protein>
<evidence type="ECO:0000256" key="1">
    <source>
        <dbReference type="SAM" id="MobiDB-lite"/>
    </source>
</evidence>
<feature type="region of interest" description="Disordered" evidence="1">
    <location>
        <begin position="1"/>
        <end position="33"/>
    </location>
</feature>
<evidence type="ECO:0000313" key="4">
    <source>
        <dbReference type="Proteomes" id="UP001219934"/>
    </source>
</evidence>
<keyword evidence="2" id="KW-1133">Transmembrane helix</keyword>
<dbReference type="Proteomes" id="UP001219934">
    <property type="component" value="Unassembled WGS sequence"/>
</dbReference>
<evidence type="ECO:0000256" key="2">
    <source>
        <dbReference type="SAM" id="Phobius"/>
    </source>
</evidence>
<gene>
    <name evidence="3" type="ORF">JOQ06_007280</name>
</gene>
<reference evidence="3" key="1">
    <citation type="submission" date="2022-11" db="EMBL/GenBank/DDBJ databases">
        <title>Chromosome-level genome of Pogonophryne albipinna.</title>
        <authorList>
            <person name="Jo E."/>
        </authorList>
    </citation>
    <scope>NUCLEOTIDE SEQUENCE</scope>
    <source>
        <strain evidence="3">SGF0006</strain>
        <tissue evidence="3">Muscle</tissue>
    </source>
</reference>
<dbReference type="AlphaFoldDB" id="A0AAD6B0F6"/>
<feature type="region of interest" description="Disordered" evidence="1">
    <location>
        <begin position="48"/>
        <end position="70"/>
    </location>
</feature>
<organism evidence="3 4">
    <name type="scientific">Pogonophryne albipinna</name>
    <dbReference type="NCBI Taxonomy" id="1090488"/>
    <lineage>
        <taxon>Eukaryota</taxon>
        <taxon>Metazoa</taxon>
        <taxon>Chordata</taxon>
        <taxon>Craniata</taxon>
        <taxon>Vertebrata</taxon>
        <taxon>Euteleostomi</taxon>
        <taxon>Actinopterygii</taxon>
        <taxon>Neopterygii</taxon>
        <taxon>Teleostei</taxon>
        <taxon>Neoteleostei</taxon>
        <taxon>Acanthomorphata</taxon>
        <taxon>Eupercaria</taxon>
        <taxon>Perciformes</taxon>
        <taxon>Notothenioidei</taxon>
        <taxon>Pogonophryne</taxon>
    </lineage>
</organism>
<feature type="transmembrane region" description="Helical" evidence="2">
    <location>
        <begin position="296"/>
        <end position="324"/>
    </location>
</feature>
<feature type="region of interest" description="Disordered" evidence="1">
    <location>
        <begin position="210"/>
        <end position="281"/>
    </location>
</feature>
<feature type="compositionally biased region" description="Low complexity" evidence="1">
    <location>
        <begin position="138"/>
        <end position="156"/>
    </location>
</feature>
<evidence type="ECO:0000313" key="3">
    <source>
        <dbReference type="EMBL" id="KAJ4934487.1"/>
    </source>
</evidence>
<feature type="compositionally biased region" description="Acidic residues" evidence="1">
    <location>
        <begin position="1"/>
        <end position="18"/>
    </location>
</feature>
<keyword evidence="4" id="KW-1185">Reference proteome</keyword>
<comment type="caution">
    <text evidence="3">The sequence shown here is derived from an EMBL/GenBank/DDBJ whole genome shotgun (WGS) entry which is preliminary data.</text>
</comment>
<proteinExistence type="predicted"/>
<dbReference type="EMBL" id="JAPTMU010000012">
    <property type="protein sequence ID" value="KAJ4934487.1"/>
    <property type="molecule type" value="Genomic_DNA"/>
</dbReference>
<keyword evidence="2" id="KW-0812">Transmembrane</keyword>
<name>A0AAD6B0F6_9TELE</name>